<organism evidence="2 3">
    <name type="scientific">Methanosarcina horonobensis HB-1 = JCM 15518</name>
    <dbReference type="NCBI Taxonomy" id="1434110"/>
    <lineage>
        <taxon>Archaea</taxon>
        <taxon>Methanobacteriati</taxon>
        <taxon>Methanobacteriota</taxon>
        <taxon>Stenosarchaea group</taxon>
        <taxon>Methanomicrobia</taxon>
        <taxon>Methanosarcinales</taxon>
        <taxon>Methanosarcinaceae</taxon>
        <taxon>Methanosarcina</taxon>
    </lineage>
</organism>
<gene>
    <name evidence="2" type="ORF">MSHOH_2870</name>
</gene>
<keyword evidence="1" id="KW-0812">Transmembrane</keyword>
<proteinExistence type="predicted"/>
<sequence>MLNQIDDTRKKRAVIIFFAALLFISMKGFLSPVIGVGFVLQKEIIGIDGDERVIIFQSDIDGVLTENDSLRLLIPEGSENLQISEYIETEFKKTYPEIEYIVHMRLCTEDSVREYRVNREDFNILNIGTVARFEVYRSERTAIKRIIEV</sequence>
<reference evidence="2 3" key="1">
    <citation type="submission" date="2014-07" db="EMBL/GenBank/DDBJ databases">
        <title>Methanogenic archaea and the global carbon cycle.</title>
        <authorList>
            <person name="Henriksen J.R."/>
            <person name="Luke J."/>
            <person name="Reinhart S."/>
            <person name="Benedict M.N."/>
            <person name="Youngblut N.D."/>
            <person name="Metcalf M.E."/>
            <person name="Whitaker R.J."/>
            <person name="Metcalf W.W."/>
        </authorList>
    </citation>
    <scope>NUCLEOTIDE SEQUENCE [LARGE SCALE GENOMIC DNA]</scope>
    <source>
        <strain evidence="2 3">HB-1</strain>
    </source>
</reference>
<accession>A0A0E3SHQ2</accession>
<evidence type="ECO:0000256" key="1">
    <source>
        <dbReference type="SAM" id="Phobius"/>
    </source>
</evidence>
<keyword evidence="1" id="KW-1133">Transmembrane helix</keyword>
<dbReference type="PATRIC" id="fig|1434110.4.peg.3703"/>
<dbReference type="Proteomes" id="UP000033101">
    <property type="component" value="Chromosome"/>
</dbReference>
<evidence type="ECO:0000313" key="2">
    <source>
        <dbReference type="EMBL" id="AKB79353.1"/>
    </source>
</evidence>
<protein>
    <submittedName>
        <fullName evidence="2">Uncharacterized protein</fullName>
    </submittedName>
</protein>
<dbReference type="EMBL" id="CP009516">
    <property type="protein sequence ID" value="AKB79353.1"/>
    <property type="molecule type" value="Genomic_DNA"/>
</dbReference>
<keyword evidence="1" id="KW-0472">Membrane</keyword>
<dbReference type="RefSeq" id="WP_048140950.1">
    <property type="nucleotide sequence ID" value="NZ_CP009516.1"/>
</dbReference>
<name>A0A0E3SHQ2_9EURY</name>
<feature type="transmembrane region" description="Helical" evidence="1">
    <location>
        <begin position="12"/>
        <end position="40"/>
    </location>
</feature>
<evidence type="ECO:0000313" key="3">
    <source>
        <dbReference type="Proteomes" id="UP000033101"/>
    </source>
</evidence>
<dbReference type="AlphaFoldDB" id="A0A0E3SHQ2"/>
<dbReference type="GeneID" id="24832190"/>
<dbReference type="KEGG" id="mhor:MSHOH_2870"/>
<keyword evidence="3" id="KW-1185">Reference proteome</keyword>
<dbReference type="HOGENOM" id="CLU_145817_0_0_2"/>
<dbReference type="OrthoDB" id="135930at2157"/>